<organism evidence="25 26">
    <name type="scientific">Tigriopus californicus</name>
    <name type="common">Marine copepod</name>
    <dbReference type="NCBI Taxonomy" id="6832"/>
    <lineage>
        <taxon>Eukaryota</taxon>
        <taxon>Metazoa</taxon>
        <taxon>Ecdysozoa</taxon>
        <taxon>Arthropoda</taxon>
        <taxon>Crustacea</taxon>
        <taxon>Multicrustacea</taxon>
        <taxon>Hexanauplia</taxon>
        <taxon>Copepoda</taxon>
        <taxon>Harpacticoida</taxon>
        <taxon>Harpacticidae</taxon>
        <taxon>Tigriopus</taxon>
    </lineage>
</organism>
<dbReference type="InterPro" id="IPR029023">
    <property type="entry name" value="Tensin_phosphatase"/>
</dbReference>
<dbReference type="GO" id="GO:0005634">
    <property type="term" value="C:nucleus"/>
    <property type="evidence" value="ECO:0007669"/>
    <property type="project" value="TreeGrafter"/>
</dbReference>
<comment type="similarity">
    <text evidence="3">Belongs to the PTEN phosphatase protein family.</text>
</comment>
<evidence type="ECO:0000256" key="16">
    <source>
        <dbReference type="ARBA" id="ARBA00043760"/>
    </source>
</evidence>
<dbReference type="PANTHER" id="PTHR12305:SF81">
    <property type="entry name" value="PHOSPHATIDYLINOSITOL 3,4,5-TRISPHOSPHATE 3-PHOSPHATASE AND DUAL-SPECIFICITY PROTEIN PHOSPHATASE PTEN"/>
    <property type="match status" value="1"/>
</dbReference>
<dbReference type="Pfam" id="PF22785">
    <property type="entry name" value="Tc-R-P"/>
    <property type="match status" value="1"/>
</dbReference>
<dbReference type="GO" id="GO:0048870">
    <property type="term" value="P:cell motility"/>
    <property type="evidence" value="ECO:0007669"/>
    <property type="project" value="TreeGrafter"/>
</dbReference>
<dbReference type="Pfam" id="PF10409">
    <property type="entry name" value="PTEN_C2"/>
    <property type="match status" value="1"/>
</dbReference>
<keyword evidence="11" id="KW-0966">Cell projection</keyword>
<evidence type="ECO:0000256" key="9">
    <source>
        <dbReference type="ARBA" id="ARBA00022912"/>
    </source>
</evidence>
<comment type="caution">
    <text evidence="25">The sequence shown here is derived from an EMBL/GenBank/DDBJ whole genome shotgun (WGS) entry which is preliminary data.</text>
</comment>
<dbReference type="InterPro" id="IPR003595">
    <property type="entry name" value="Tyr_Pase_cat"/>
</dbReference>
<dbReference type="InterPro" id="IPR045101">
    <property type="entry name" value="PTP_PTEN"/>
</dbReference>
<evidence type="ECO:0000313" key="25">
    <source>
        <dbReference type="EMBL" id="TRY78470.1"/>
    </source>
</evidence>
<evidence type="ECO:0000256" key="17">
    <source>
        <dbReference type="ARBA" id="ARBA00043762"/>
    </source>
</evidence>
<feature type="domain" description="Tyrosine specific protein phosphatases" evidence="22">
    <location>
        <begin position="102"/>
        <end position="175"/>
    </location>
</feature>
<evidence type="ECO:0000256" key="4">
    <source>
        <dbReference type="ARBA" id="ARBA00013015"/>
    </source>
</evidence>
<evidence type="ECO:0000256" key="10">
    <source>
        <dbReference type="ARBA" id="ARBA00023098"/>
    </source>
</evidence>
<dbReference type="GO" id="GO:0046856">
    <property type="term" value="P:phosphatidylinositol dephosphorylation"/>
    <property type="evidence" value="ECO:0007669"/>
    <property type="project" value="TreeGrafter"/>
</dbReference>
<dbReference type="Proteomes" id="UP000318571">
    <property type="component" value="Chromosome 11"/>
</dbReference>
<dbReference type="PROSITE" id="PS50056">
    <property type="entry name" value="TYR_PHOSPHATASE_2"/>
    <property type="match status" value="1"/>
</dbReference>
<evidence type="ECO:0000259" key="23">
    <source>
        <dbReference type="PROSITE" id="PS51181"/>
    </source>
</evidence>
<evidence type="ECO:0000256" key="6">
    <source>
        <dbReference type="ARBA" id="ARBA00013081"/>
    </source>
</evidence>
<evidence type="ECO:0000256" key="21">
    <source>
        <dbReference type="ARBA" id="ARBA00051341"/>
    </source>
</evidence>
<evidence type="ECO:0000259" key="24">
    <source>
        <dbReference type="PROSITE" id="PS51182"/>
    </source>
</evidence>
<comment type="subcellular location">
    <subcellularLocation>
        <location evidence="1">Cell projection</location>
        <location evidence="1">Neuron projection</location>
    </subcellularLocation>
    <subcellularLocation>
        <location evidence="2">Cytoplasm</location>
    </subcellularLocation>
</comment>
<dbReference type="SUPFAM" id="SSF52799">
    <property type="entry name" value="(Phosphotyrosine protein) phosphatases II"/>
    <property type="match status" value="1"/>
</dbReference>
<dbReference type="PANTHER" id="PTHR12305">
    <property type="entry name" value="PHOSPHATASE WITH HOMOLOGY TO TENSIN"/>
    <property type="match status" value="1"/>
</dbReference>
<evidence type="ECO:0000256" key="11">
    <source>
        <dbReference type="ARBA" id="ARBA00023273"/>
    </source>
</evidence>
<dbReference type="InterPro" id="IPR000387">
    <property type="entry name" value="Tyr_Pase_dom"/>
</dbReference>
<comment type="catalytic activity">
    <reaction evidence="12">
        <text>1,2-dihexadecanoyl-sn-glycero-3-phospho-(1D-myo-inositol-3,4,5-trisphosphate) + H2O = 1,2-dihexadecanoyl-sn-glycero-3-phospho-(1D-myo-inositol-4,5-bisphosphate) + phosphate</text>
        <dbReference type="Rhea" id="RHEA:43560"/>
        <dbReference type="ChEBI" id="CHEBI:15377"/>
        <dbReference type="ChEBI" id="CHEBI:43474"/>
        <dbReference type="ChEBI" id="CHEBI:83420"/>
        <dbReference type="ChEBI" id="CHEBI:83423"/>
    </reaction>
    <physiologicalReaction direction="left-to-right" evidence="12">
        <dbReference type="Rhea" id="RHEA:43561"/>
    </physiologicalReaction>
</comment>
<gene>
    <name evidence="25" type="ORF">TCAL_06810</name>
</gene>
<dbReference type="GO" id="GO:0051896">
    <property type="term" value="P:regulation of phosphatidylinositol 3-kinase/protein kinase B signal transduction"/>
    <property type="evidence" value="ECO:0007669"/>
    <property type="project" value="TreeGrafter"/>
</dbReference>
<dbReference type="PROSITE" id="PS00383">
    <property type="entry name" value="TYR_PHOSPHATASE_1"/>
    <property type="match status" value="1"/>
</dbReference>
<evidence type="ECO:0000256" key="5">
    <source>
        <dbReference type="ARBA" id="ARBA00013064"/>
    </source>
</evidence>
<dbReference type="PROSITE" id="PS51182">
    <property type="entry name" value="C2_TENSIN"/>
    <property type="match status" value="1"/>
</dbReference>
<proteinExistence type="inferred from homology"/>
<evidence type="ECO:0000256" key="15">
    <source>
        <dbReference type="ARBA" id="ARBA00043734"/>
    </source>
</evidence>
<dbReference type="InterPro" id="IPR051281">
    <property type="entry name" value="Dual-spec_lipid-protein_phosph"/>
</dbReference>
<evidence type="ECO:0000256" key="19">
    <source>
        <dbReference type="ARBA" id="ARBA00047986"/>
    </source>
</evidence>
<dbReference type="PROSITE" id="PS51181">
    <property type="entry name" value="PPASE_TENSIN"/>
    <property type="match status" value="1"/>
</dbReference>
<dbReference type="InterPro" id="IPR014020">
    <property type="entry name" value="Tensin_C2-dom"/>
</dbReference>
<feature type="domain" description="Phosphatase tensin-type" evidence="23">
    <location>
        <begin position="14"/>
        <end position="185"/>
    </location>
</feature>
<keyword evidence="9" id="KW-0904">Protein phosphatase</keyword>
<dbReference type="InterPro" id="IPR029021">
    <property type="entry name" value="Prot-tyrosine_phosphatase-like"/>
</dbReference>
<dbReference type="STRING" id="6832.A0A553PLA4"/>
<reference evidence="25 26" key="1">
    <citation type="journal article" date="2018" name="Nat. Ecol. Evol.">
        <title>Genomic signatures of mitonuclear coevolution across populations of Tigriopus californicus.</title>
        <authorList>
            <person name="Barreto F.S."/>
            <person name="Watson E.T."/>
            <person name="Lima T.G."/>
            <person name="Willett C.S."/>
            <person name="Edmands S."/>
            <person name="Li W."/>
            <person name="Burton R.S."/>
        </authorList>
    </citation>
    <scope>NUCLEOTIDE SEQUENCE [LARGE SCALE GENOMIC DNA]</scope>
    <source>
        <strain evidence="25 26">San Diego</strain>
    </source>
</reference>
<keyword evidence="10" id="KW-0443">Lipid metabolism</keyword>
<comment type="catalytic activity">
    <reaction evidence="20">
        <text>O-phospho-L-threonyl-[protein] + H2O = L-threonyl-[protein] + phosphate</text>
        <dbReference type="Rhea" id="RHEA:47004"/>
        <dbReference type="Rhea" id="RHEA-COMP:11060"/>
        <dbReference type="Rhea" id="RHEA-COMP:11605"/>
        <dbReference type="ChEBI" id="CHEBI:15377"/>
        <dbReference type="ChEBI" id="CHEBI:30013"/>
        <dbReference type="ChEBI" id="CHEBI:43474"/>
        <dbReference type="ChEBI" id="CHEBI:61977"/>
        <dbReference type="EC" id="3.1.3.16"/>
    </reaction>
    <physiologicalReaction direction="left-to-right" evidence="20">
        <dbReference type="Rhea" id="RHEA:47005"/>
    </physiologicalReaction>
</comment>
<dbReference type="InterPro" id="IPR035892">
    <property type="entry name" value="C2_domain_sf"/>
</dbReference>
<comment type="catalytic activity">
    <reaction evidence="16">
        <text>a 1,2-diacyl-sn-glycero-3-phospho-(1D-myo-inositol-3,4,5-trisphosphate) + H2O = a 1,2-diacyl-sn-glycero-3-phospho-(1D-myo-inositol-4,5-bisphosphate) + phosphate</text>
        <dbReference type="Rhea" id="RHEA:25017"/>
        <dbReference type="ChEBI" id="CHEBI:15377"/>
        <dbReference type="ChEBI" id="CHEBI:43474"/>
        <dbReference type="ChEBI" id="CHEBI:57836"/>
        <dbReference type="ChEBI" id="CHEBI:58456"/>
        <dbReference type="EC" id="3.1.3.67"/>
    </reaction>
    <physiologicalReaction direction="left-to-right" evidence="16">
        <dbReference type="Rhea" id="RHEA:25018"/>
    </physiologicalReaction>
</comment>
<evidence type="ECO:0000256" key="2">
    <source>
        <dbReference type="ARBA" id="ARBA00004496"/>
    </source>
</evidence>
<dbReference type="SMART" id="SM00404">
    <property type="entry name" value="PTPc_motif"/>
    <property type="match status" value="1"/>
</dbReference>
<evidence type="ECO:0000256" key="14">
    <source>
        <dbReference type="ARBA" id="ARBA00034338"/>
    </source>
</evidence>
<dbReference type="CDD" id="cd14509">
    <property type="entry name" value="PTP_PTEN"/>
    <property type="match status" value="1"/>
</dbReference>
<keyword evidence="8" id="KW-0378">Hydrolase</keyword>
<evidence type="ECO:0000256" key="12">
    <source>
        <dbReference type="ARBA" id="ARBA00034256"/>
    </source>
</evidence>
<feature type="domain" description="C2 tensin-type" evidence="24">
    <location>
        <begin position="190"/>
        <end position="366"/>
    </location>
</feature>
<evidence type="ECO:0000256" key="13">
    <source>
        <dbReference type="ARBA" id="ARBA00034268"/>
    </source>
</evidence>
<keyword evidence="7" id="KW-0963">Cytoplasm</keyword>
<dbReference type="OrthoDB" id="16692at2759"/>
<dbReference type="SUPFAM" id="SSF49562">
    <property type="entry name" value="C2 domain (Calcium/lipid-binding domain, CaLB)"/>
    <property type="match status" value="1"/>
</dbReference>
<dbReference type="FunFam" id="3.90.190.10:FF:000029">
    <property type="entry name" value="Phosphatidylinositol 3,4,5-trisphosphate 3-phosphatase and dual-specificity protein phosphatase PTEN"/>
    <property type="match status" value="1"/>
</dbReference>
<dbReference type="GO" id="GO:0005886">
    <property type="term" value="C:plasma membrane"/>
    <property type="evidence" value="ECO:0007669"/>
    <property type="project" value="TreeGrafter"/>
</dbReference>
<dbReference type="GO" id="GO:0050793">
    <property type="term" value="P:regulation of developmental process"/>
    <property type="evidence" value="ECO:0007669"/>
    <property type="project" value="UniProtKB-ARBA"/>
</dbReference>
<dbReference type="EMBL" id="VCGU01000003">
    <property type="protein sequence ID" value="TRY78470.1"/>
    <property type="molecule type" value="Genomic_DNA"/>
</dbReference>
<protein>
    <recommendedName>
        <fullName evidence="14">Phosphatidylinositol 3,4,5-trisphosphate 3-phosphatase and dual-specificity protein phosphatase PTEN</fullName>
        <ecNumber evidence="6">3.1.3.16</ecNumber>
        <ecNumber evidence="5">3.1.3.48</ecNumber>
        <ecNumber evidence="4">3.1.3.67</ecNumber>
    </recommendedName>
    <alternativeName>
        <fullName evidence="18">Inositol polyphosphate 3-phosphatase</fullName>
    </alternativeName>
</protein>
<dbReference type="AlphaFoldDB" id="A0A553PLA4"/>
<evidence type="ECO:0000256" key="3">
    <source>
        <dbReference type="ARBA" id="ARBA00007881"/>
    </source>
</evidence>
<evidence type="ECO:0000256" key="7">
    <source>
        <dbReference type="ARBA" id="ARBA00022490"/>
    </source>
</evidence>
<sequence length="396" mass="45990">MTDWIKSWVSQNRIRYRQDGFNLDLSYITKRIIAMGFPAKGFESLYRNAMSDVKRFLELRHGDHYMVFNLCSENGYRGEHFQNRVAQYPFDDHHPPNFQMIKPFCEHVQVWLNEHPDNVAVIHCKAGKGRTGTMICAFLLHSDLFQDTEKVLRYHAEQRTKNMKGVTIPSQRRYISYYSLLLRENLQYKAVKLVIRRISIRPTLKMAFGNECSIGITVRQPNRKLNRSQVSNVDLSQVRDEMIVLDLSQPLAICGDIKVEFVVVPKLPGLALQKLAMPFKRDFHFWFNTYFAGKSFPSNLCHSVDIRRPSEELTPPGAFRPRIPNGKSEATMTLRLDKSQIDQAAGDRECRYFPNNFAIVLDLEKPADQTDLGAYSSSPYCPIQQFKRRNRRPKTS</sequence>
<accession>A0A553PLA4</accession>
<keyword evidence="26" id="KW-1185">Reference proteome</keyword>
<dbReference type="EC" id="3.1.3.48" evidence="5"/>
<evidence type="ECO:0000256" key="18">
    <source>
        <dbReference type="ARBA" id="ARBA00044309"/>
    </source>
</evidence>
<dbReference type="Gene3D" id="2.60.40.1110">
    <property type="match status" value="1"/>
</dbReference>
<evidence type="ECO:0000256" key="20">
    <source>
        <dbReference type="ARBA" id="ARBA00048832"/>
    </source>
</evidence>
<dbReference type="GO" id="GO:0004725">
    <property type="term" value="F:protein tyrosine phosphatase activity"/>
    <property type="evidence" value="ECO:0007669"/>
    <property type="project" value="UniProtKB-EC"/>
</dbReference>
<dbReference type="GO" id="GO:0016314">
    <property type="term" value="F:phosphatidylinositol-3,4,5-trisphosphate 3-phosphatase activity"/>
    <property type="evidence" value="ECO:0007669"/>
    <property type="project" value="UniProtKB-EC"/>
</dbReference>
<dbReference type="EC" id="3.1.3.67" evidence="4"/>
<evidence type="ECO:0000256" key="8">
    <source>
        <dbReference type="ARBA" id="ARBA00022801"/>
    </source>
</evidence>
<comment type="catalytic activity">
    <reaction evidence="13">
        <text>1,2-dioctanoyl-sn-glycero-3-phospho-(1D-myo-inositol-3,4,5-trisphosphate) + H2O = 1,2-dioctanoyl-sn-glycero-3-phospho-(1D-myo-inositol-4,5-bisphosphate) + phosphate</text>
        <dbReference type="Rhea" id="RHEA:43552"/>
        <dbReference type="ChEBI" id="CHEBI:15377"/>
        <dbReference type="ChEBI" id="CHEBI:43474"/>
        <dbReference type="ChEBI" id="CHEBI:83416"/>
        <dbReference type="ChEBI" id="CHEBI:83419"/>
    </reaction>
    <physiologicalReaction direction="left-to-right" evidence="13">
        <dbReference type="Rhea" id="RHEA:43553"/>
    </physiologicalReaction>
</comment>
<dbReference type="InterPro" id="IPR016130">
    <property type="entry name" value="Tyr_Pase_AS"/>
</dbReference>
<name>A0A553PLA4_TIGCA</name>
<evidence type="ECO:0000313" key="26">
    <source>
        <dbReference type="Proteomes" id="UP000318571"/>
    </source>
</evidence>
<comment type="catalytic activity">
    <reaction evidence="21">
        <text>O-phospho-L-tyrosyl-[protein] + H2O = L-tyrosyl-[protein] + phosphate</text>
        <dbReference type="Rhea" id="RHEA:10684"/>
        <dbReference type="Rhea" id="RHEA-COMP:10136"/>
        <dbReference type="Rhea" id="RHEA-COMP:20101"/>
        <dbReference type="ChEBI" id="CHEBI:15377"/>
        <dbReference type="ChEBI" id="CHEBI:43474"/>
        <dbReference type="ChEBI" id="CHEBI:46858"/>
        <dbReference type="ChEBI" id="CHEBI:61978"/>
        <dbReference type="EC" id="3.1.3.48"/>
    </reaction>
    <physiologicalReaction direction="left-to-right" evidence="21">
        <dbReference type="Rhea" id="RHEA:10685"/>
    </physiologicalReaction>
</comment>
<dbReference type="OMA" id="YYGEIIR"/>
<comment type="catalytic activity">
    <reaction evidence="17">
        <text>1D-myo-inositol 1,3,4,5,6-pentakisphosphate + H2O = 1D-myo-inositol 1,4,5,6-tetrakisphosphate + phosphate</text>
        <dbReference type="Rhea" id="RHEA:77143"/>
        <dbReference type="ChEBI" id="CHEBI:15377"/>
        <dbReference type="ChEBI" id="CHEBI:43474"/>
        <dbReference type="ChEBI" id="CHEBI:57627"/>
        <dbReference type="ChEBI" id="CHEBI:57733"/>
    </reaction>
    <physiologicalReaction direction="left-to-right" evidence="17">
        <dbReference type="Rhea" id="RHEA:77144"/>
    </physiologicalReaction>
</comment>
<comment type="catalytic activity">
    <reaction evidence="19">
        <text>O-phospho-L-seryl-[protein] + H2O = L-seryl-[protein] + phosphate</text>
        <dbReference type="Rhea" id="RHEA:20629"/>
        <dbReference type="Rhea" id="RHEA-COMP:9863"/>
        <dbReference type="Rhea" id="RHEA-COMP:11604"/>
        <dbReference type="ChEBI" id="CHEBI:15377"/>
        <dbReference type="ChEBI" id="CHEBI:29999"/>
        <dbReference type="ChEBI" id="CHEBI:43474"/>
        <dbReference type="ChEBI" id="CHEBI:83421"/>
        <dbReference type="EC" id="3.1.3.16"/>
    </reaction>
    <physiologicalReaction direction="left-to-right" evidence="19">
        <dbReference type="Rhea" id="RHEA:20630"/>
    </physiologicalReaction>
</comment>
<dbReference type="GO" id="GO:0005829">
    <property type="term" value="C:cytosol"/>
    <property type="evidence" value="ECO:0007669"/>
    <property type="project" value="TreeGrafter"/>
</dbReference>
<dbReference type="GO" id="GO:0043005">
    <property type="term" value="C:neuron projection"/>
    <property type="evidence" value="ECO:0007669"/>
    <property type="project" value="UniProtKB-SubCell"/>
</dbReference>
<comment type="catalytic activity">
    <reaction evidence="15">
        <text>1D-myo-inositol 1,3,4,5-tetrakisphosphate + H2O = 1D-myo-inositol 1,4,5-trisphosphate + phosphate</text>
        <dbReference type="Rhea" id="RHEA:77155"/>
        <dbReference type="ChEBI" id="CHEBI:15377"/>
        <dbReference type="ChEBI" id="CHEBI:43474"/>
        <dbReference type="ChEBI" id="CHEBI:57895"/>
        <dbReference type="ChEBI" id="CHEBI:203600"/>
    </reaction>
    <physiologicalReaction direction="left-to-right" evidence="15">
        <dbReference type="Rhea" id="RHEA:77156"/>
    </physiologicalReaction>
</comment>
<dbReference type="SMART" id="SM01326">
    <property type="entry name" value="PTEN_C2"/>
    <property type="match status" value="1"/>
</dbReference>
<dbReference type="GO" id="GO:0004722">
    <property type="term" value="F:protein serine/threonine phosphatase activity"/>
    <property type="evidence" value="ECO:0007669"/>
    <property type="project" value="UniProtKB-EC"/>
</dbReference>
<dbReference type="EC" id="3.1.3.16" evidence="6"/>
<evidence type="ECO:0000259" key="22">
    <source>
        <dbReference type="PROSITE" id="PS50056"/>
    </source>
</evidence>
<evidence type="ECO:0000256" key="1">
    <source>
        <dbReference type="ARBA" id="ARBA00004487"/>
    </source>
</evidence>
<dbReference type="GO" id="GO:0043491">
    <property type="term" value="P:phosphatidylinositol 3-kinase/protein kinase B signal transduction"/>
    <property type="evidence" value="ECO:0007669"/>
    <property type="project" value="TreeGrafter"/>
</dbReference>
<dbReference type="Gene3D" id="3.90.190.10">
    <property type="entry name" value="Protein tyrosine phosphatase superfamily"/>
    <property type="match status" value="1"/>
</dbReference>